<dbReference type="EMBL" id="BAABCW010000002">
    <property type="protein sequence ID" value="GAA4111457.1"/>
    <property type="molecule type" value="Genomic_DNA"/>
</dbReference>
<reference evidence="2" key="1">
    <citation type="journal article" date="2019" name="Int. J. Syst. Evol. Microbiol.">
        <title>The Global Catalogue of Microorganisms (GCM) 10K type strain sequencing project: providing services to taxonomists for standard genome sequencing and annotation.</title>
        <authorList>
            <consortium name="The Broad Institute Genomics Platform"/>
            <consortium name="The Broad Institute Genome Sequencing Center for Infectious Disease"/>
            <person name="Wu L."/>
            <person name="Ma J."/>
        </authorList>
    </citation>
    <scope>NUCLEOTIDE SEQUENCE [LARGE SCALE GENOMIC DNA]</scope>
    <source>
        <strain evidence="2">JCM 17106</strain>
    </source>
</reference>
<protein>
    <recommendedName>
        <fullName evidence="3">DUF4476 domain-containing protein</fullName>
    </recommendedName>
</protein>
<sequence>MNNQKPNFLNFKIFNMKRVIIAIVICLSSIQGYTQEVQGVKITKELICRGAAVSVVGNVKPFFDRNFAKSEILELTKSLVKEPIKDSPSKAYELFKVNKTKEEVVEILYNAFMKLDKETVSKFLINNDTDDY</sequence>
<accession>A0ABP7XCG1</accession>
<comment type="caution">
    <text evidence="1">The sequence shown here is derived from an EMBL/GenBank/DDBJ whole genome shotgun (WGS) entry which is preliminary data.</text>
</comment>
<keyword evidence="2" id="KW-1185">Reference proteome</keyword>
<organism evidence="1 2">
    <name type="scientific">Aquimarina addita</name>
    <dbReference type="NCBI Taxonomy" id="870485"/>
    <lineage>
        <taxon>Bacteria</taxon>
        <taxon>Pseudomonadati</taxon>
        <taxon>Bacteroidota</taxon>
        <taxon>Flavobacteriia</taxon>
        <taxon>Flavobacteriales</taxon>
        <taxon>Flavobacteriaceae</taxon>
        <taxon>Aquimarina</taxon>
    </lineage>
</organism>
<dbReference type="Proteomes" id="UP001500459">
    <property type="component" value="Unassembled WGS sequence"/>
</dbReference>
<gene>
    <name evidence="1" type="ORF">GCM10022393_09170</name>
</gene>
<proteinExistence type="predicted"/>
<name>A0ABP7XCG1_9FLAO</name>
<evidence type="ECO:0008006" key="3">
    <source>
        <dbReference type="Google" id="ProtNLM"/>
    </source>
</evidence>
<evidence type="ECO:0000313" key="1">
    <source>
        <dbReference type="EMBL" id="GAA4111457.1"/>
    </source>
</evidence>
<evidence type="ECO:0000313" key="2">
    <source>
        <dbReference type="Proteomes" id="UP001500459"/>
    </source>
</evidence>